<keyword evidence="3" id="KW-1185">Reference proteome</keyword>
<evidence type="ECO:0000256" key="1">
    <source>
        <dbReference type="SAM" id="MobiDB-lite"/>
    </source>
</evidence>
<dbReference type="EMBL" id="BQXS01012674">
    <property type="protein sequence ID" value="GKT26745.1"/>
    <property type="molecule type" value="Genomic_DNA"/>
</dbReference>
<organism evidence="2 3">
    <name type="scientific">Aduncisulcus paluster</name>
    <dbReference type="NCBI Taxonomy" id="2918883"/>
    <lineage>
        <taxon>Eukaryota</taxon>
        <taxon>Metamonada</taxon>
        <taxon>Carpediemonas-like organisms</taxon>
        <taxon>Aduncisulcus</taxon>
    </lineage>
</organism>
<evidence type="ECO:0000313" key="2">
    <source>
        <dbReference type="EMBL" id="GKT26745.1"/>
    </source>
</evidence>
<protein>
    <submittedName>
        <fullName evidence="2">Uncharacterized protein</fullName>
    </submittedName>
</protein>
<gene>
    <name evidence="2" type="ORF">ADUPG1_013467</name>
</gene>
<comment type="caution">
    <text evidence="2">The sequence shown here is derived from an EMBL/GenBank/DDBJ whole genome shotgun (WGS) entry which is preliminary data.</text>
</comment>
<dbReference type="Proteomes" id="UP001057375">
    <property type="component" value="Unassembled WGS sequence"/>
</dbReference>
<feature type="region of interest" description="Disordered" evidence="1">
    <location>
        <begin position="292"/>
        <end position="313"/>
    </location>
</feature>
<proteinExistence type="predicted"/>
<name>A0ABQ5K3J4_9EUKA</name>
<feature type="region of interest" description="Disordered" evidence="1">
    <location>
        <begin position="189"/>
        <end position="215"/>
    </location>
</feature>
<accession>A0ABQ5K3J4</accession>
<reference evidence="2" key="1">
    <citation type="submission" date="2022-03" db="EMBL/GenBank/DDBJ databases">
        <title>Draft genome sequence of Aduncisulcus paluster, a free-living microaerophilic Fornicata.</title>
        <authorList>
            <person name="Yuyama I."/>
            <person name="Kume K."/>
            <person name="Tamura T."/>
            <person name="Inagaki Y."/>
            <person name="Hashimoto T."/>
        </authorList>
    </citation>
    <scope>NUCLEOTIDE SEQUENCE</scope>
    <source>
        <strain evidence="2">NY0171</strain>
    </source>
</reference>
<evidence type="ECO:0000313" key="3">
    <source>
        <dbReference type="Proteomes" id="UP001057375"/>
    </source>
</evidence>
<sequence length="337" mass="40735">MDENEISKIIESELGQKAMFLEGIEKDEIQYKTIDDFQVSGYPPSISEFRLDEYNKMRNNLLKILFAKYRKLKRKDSQMAQLSQSAVLQSPIHSPLLAKKSTDEAATLSESISTFNISETYTSPQFGMAKPMTPHEKMLRSMKKRQAQEIERKFSAELQRASKEIQFAEQRERERLREEKKLLALKERKREEEKKREKREMKRIESEKRRRIAEEEQRASYLQRLEKQEKTEKERRKRIRANLSKHFREAEEKRERLAKDKEQAERVRYSAFETTKDLMKKREQSRMKMLFEKQSHMKEEAKKTEEKQLRSREYIRKRREEQRKVVVSKLREKMDLA</sequence>
<feature type="non-terminal residue" evidence="2">
    <location>
        <position position="337"/>
    </location>
</feature>